<dbReference type="SUPFAM" id="SSF53720">
    <property type="entry name" value="ALDH-like"/>
    <property type="match status" value="1"/>
</dbReference>
<accession>A0A7M2YZM1</accession>
<dbReference type="FunFam" id="3.40.605.10:FF:000007">
    <property type="entry name" value="NAD/NADP-dependent betaine aldehyde dehydrogenase"/>
    <property type="match status" value="1"/>
</dbReference>
<protein>
    <submittedName>
        <fullName evidence="4">NAD-dependent aldehyde dehydrogenase</fullName>
    </submittedName>
</protein>
<evidence type="ECO:0000259" key="3">
    <source>
        <dbReference type="Pfam" id="PF00171"/>
    </source>
</evidence>
<dbReference type="GO" id="GO:0008911">
    <property type="term" value="F:lactaldehyde dehydrogenase (NAD+) activity"/>
    <property type="evidence" value="ECO:0007669"/>
    <property type="project" value="TreeGrafter"/>
</dbReference>
<reference evidence="5" key="2">
    <citation type="journal article" date="2019" name="MicrobiologyOpen">
        <title>High-quality draft genome sequence of Gaiella occulta isolated from a 150 meter deep mineral water borehole and comparison with the genome sequences of other deep-branching lineages of the phylum Actinobacteria.</title>
        <authorList>
            <person name="Severino R."/>
            <person name="Froufe H.J.C."/>
            <person name="Barroso C."/>
            <person name="Albuquerque L."/>
            <person name="Lobo-da-Cunha A."/>
            <person name="da Costa M.S."/>
            <person name="Egas C."/>
        </authorList>
    </citation>
    <scope>NUCLEOTIDE SEQUENCE [LARGE SCALE GENOMIC DNA]</scope>
    <source>
        <strain evidence="5">F2-233</strain>
    </source>
</reference>
<keyword evidence="2" id="KW-0560">Oxidoreductase</keyword>
<reference evidence="4 5" key="1">
    <citation type="submission" date="2018-07" db="EMBL/GenBank/DDBJ databases">
        <title>High-quality-draft genome sequence of Gaiella occulta.</title>
        <authorList>
            <person name="Severino R."/>
            <person name="Froufe H.J.C."/>
            <person name="Rainey F.A."/>
            <person name="Barroso C."/>
            <person name="Albuquerque L."/>
            <person name="Lobo-Da-Cunha A."/>
            <person name="Da Costa M.S."/>
            <person name="Egas C."/>
        </authorList>
    </citation>
    <scope>NUCLEOTIDE SEQUENCE [LARGE SCALE GENOMIC DNA]</scope>
    <source>
        <strain evidence="4 5">F2-233</strain>
    </source>
</reference>
<dbReference type="Gene3D" id="3.40.605.10">
    <property type="entry name" value="Aldehyde Dehydrogenase, Chain A, domain 1"/>
    <property type="match status" value="1"/>
</dbReference>
<dbReference type="InterPro" id="IPR015590">
    <property type="entry name" value="Aldehyde_DH_dom"/>
</dbReference>
<gene>
    <name evidence="4" type="ORF">Gocc_0759</name>
</gene>
<feature type="domain" description="Aldehyde dehydrogenase" evidence="3">
    <location>
        <begin position="16"/>
        <end position="469"/>
    </location>
</feature>
<evidence type="ECO:0000256" key="2">
    <source>
        <dbReference type="ARBA" id="ARBA00023002"/>
    </source>
</evidence>
<name>A0A7M2YZM1_9ACTN</name>
<dbReference type="InterPro" id="IPR051020">
    <property type="entry name" value="ALDH-related_metabolic_enz"/>
</dbReference>
<dbReference type="RefSeq" id="WP_114795225.1">
    <property type="nucleotide sequence ID" value="NZ_QQZY01000002.1"/>
</dbReference>
<keyword evidence="5" id="KW-1185">Reference proteome</keyword>
<dbReference type="InterPro" id="IPR016163">
    <property type="entry name" value="Ald_DH_C"/>
</dbReference>
<dbReference type="OrthoDB" id="6882680at2"/>
<dbReference type="InterPro" id="IPR016162">
    <property type="entry name" value="Ald_DH_N"/>
</dbReference>
<comment type="similarity">
    <text evidence="1">Belongs to the aldehyde dehydrogenase family.</text>
</comment>
<comment type="caution">
    <text evidence="4">The sequence shown here is derived from an EMBL/GenBank/DDBJ whole genome shotgun (WGS) entry which is preliminary data.</text>
</comment>
<dbReference type="PANTHER" id="PTHR42991">
    <property type="entry name" value="ALDEHYDE DEHYDROGENASE"/>
    <property type="match status" value="1"/>
</dbReference>
<dbReference type="Gene3D" id="3.40.309.10">
    <property type="entry name" value="Aldehyde Dehydrogenase, Chain A, domain 2"/>
    <property type="match status" value="1"/>
</dbReference>
<sequence length="475" mass="50139">MATTADERKLLIDGDWVETGGWVEVRSPYDGALVARVARAGAAETRRALDAAARAMESPLPAHKRAEILVRVAGALGRRADEAARQIAAEAGKPLKAARVEVARAMSTYTMAAVQARTLTGEMVPMDASQAGEGKLAFTLRRPIGVVGAISPFNFPLNLVAHKIAPALAAGCAVVLKPASQTPLSALMLAELEDEAGLPPGWLNVVVGPSSQIGDVLVEDERVKLITFTGSGTVGWGIRERAPRKRVGLELGNATPVIVEADANVDDAAARCAANAFSFAGQSCISVQRIYVHRDVYEEFKARFLPKVEALVVGDPADEATDVGPLISPGERERVLAWIEQARDGGATILTGGTLEGELLRPTVVEKPPADAHLACDEAFGPVCTLQPYDTLDEAIAHANATRYGLQAGIFTASLASAVKAAGQLEFGGVTVNEAPTFRADQMPYGGIKESGNTREGPAWAVREMTEERLVVVQL</sequence>
<dbReference type="EMBL" id="QQZY01000002">
    <property type="protein sequence ID" value="RDI74961.1"/>
    <property type="molecule type" value="Genomic_DNA"/>
</dbReference>
<evidence type="ECO:0000313" key="5">
    <source>
        <dbReference type="Proteomes" id="UP000254134"/>
    </source>
</evidence>
<dbReference type="InterPro" id="IPR016161">
    <property type="entry name" value="Ald_DH/histidinol_DH"/>
</dbReference>
<evidence type="ECO:0000256" key="1">
    <source>
        <dbReference type="ARBA" id="ARBA00009986"/>
    </source>
</evidence>
<dbReference type="Pfam" id="PF00171">
    <property type="entry name" value="Aldedh"/>
    <property type="match status" value="1"/>
</dbReference>
<dbReference type="PANTHER" id="PTHR42991:SF1">
    <property type="entry name" value="ALDEHYDE DEHYDROGENASE"/>
    <property type="match status" value="1"/>
</dbReference>
<evidence type="ECO:0000313" key="4">
    <source>
        <dbReference type="EMBL" id="RDI74961.1"/>
    </source>
</evidence>
<dbReference type="AlphaFoldDB" id="A0A7M2YZM1"/>
<organism evidence="4 5">
    <name type="scientific">Gaiella occulta</name>
    <dbReference type="NCBI Taxonomy" id="1002870"/>
    <lineage>
        <taxon>Bacteria</taxon>
        <taxon>Bacillati</taxon>
        <taxon>Actinomycetota</taxon>
        <taxon>Thermoleophilia</taxon>
        <taxon>Gaiellales</taxon>
        <taxon>Gaiellaceae</taxon>
        <taxon>Gaiella</taxon>
    </lineage>
</organism>
<proteinExistence type="inferred from homology"/>
<dbReference type="Proteomes" id="UP000254134">
    <property type="component" value="Unassembled WGS sequence"/>
</dbReference>